<dbReference type="AlphaFoldDB" id="A0A5B7GGW9"/>
<organism evidence="2 3">
    <name type="scientific">Portunus trituberculatus</name>
    <name type="common">Swimming crab</name>
    <name type="synonym">Neptunus trituberculatus</name>
    <dbReference type="NCBI Taxonomy" id="210409"/>
    <lineage>
        <taxon>Eukaryota</taxon>
        <taxon>Metazoa</taxon>
        <taxon>Ecdysozoa</taxon>
        <taxon>Arthropoda</taxon>
        <taxon>Crustacea</taxon>
        <taxon>Multicrustacea</taxon>
        <taxon>Malacostraca</taxon>
        <taxon>Eumalacostraca</taxon>
        <taxon>Eucarida</taxon>
        <taxon>Decapoda</taxon>
        <taxon>Pleocyemata</taxon>
        <taxon>Brachyura</taxon>
        <taxon>Eubrachyura</taxon>
        <taxon>Portunoidea</taxon>
        <taxon>Portunidae</taxon>
        <taxon>Portuninae</taxon>
        <taxon>Portunus</taxon>
    </lineage>
</organism>
<keyword evidence="3" id="KW-1185">Reference proteome</keyword>
<evidence type="ECO:0000313" key="2">
    <source>
        <dbReference type="EMBL" id="MPC59470.1"/>
    </source>
</evidence>
<dbReference type="EMBL" id="VSRR010016589">
    <property type="protein sequence ID" value="MPC59470.1"/>
    <property type="molecule type" value="Genomic_DNA"/>
</dbReference>
<sequence>MDAILQQEVALTLLKNLGSSSRSTRDRGGEAPNHSEAAAFGPSPGKFKPRKFVKTDVLPIASSGELSLPRSRPPYIGMVVTQDVPPNPNPGH</sequence>
<accession>A0A5B7GGW9</accession>
<feature type="region of interest" description="Disordered" evidence="1">
    <location>
        <begin position="17"/>
        <end position="48"/>
    </location>
</feature>
<evidence type="ECO:0000313" key="3">
    <source>
        <dbReference type="Proteomes" id="UP000324222"/>
    </source>
</evidence>
<name>A0A5B7GGW9_PORTR</name>
<proteinExistence type="predicted"/>
<feature type="region of interest" description="Disordered" evidence="1">
    <location>
        <begin position="69"/>
        <end position="92"/>
    </location>
</feature>
<dbReference type="Proteomes" id="UP000324222">
    <property type="component" value="Unassembled WGS sequence"/>
</dbReference>
<reference evidence="2 3" key="1">
    <citation type="submission" date="2019-05" db="EMBL/GenBank/DDBJ databases">
        <title>Another draft genome of Portunus trituberculatus and its Hox gene families provides insights of decapod evolution.</title>
        <authorList>
            <person name="Jeong J.-H."/>
            <person name="Song I."/>
            <person name="Kim S."/>
            <person name="Choi T."/>
            <person name="Kim D."/>
            <person name="Ryu S."/>
            <person name="Kim W."/>
        </authorList>
    </citation>
    <scope>NUCLEOTIDE SEQUENCE [LARGE SCALE GENOMIC DNA]</scope>
    <source>
        <tissue evidence="2">Muscle</tissue>
    </source>
</reference>
<evidence type="ECO:0000256" key="1">
    <source>
        <dbReference type="SAM" id="MobiDB-lite"/>
    </source>
</evidence>
<gene>
    <name evidence="2" type="ORF">E2C01_053489</name>
</gene>
<comment type="caution">
    <text evidence="2">The sequence shown here is derived from an EMBL/GenBank/DDBJ whole genome shotgun (WGS) entry which is preliminary data.</text>
</comment>
<protein>
    <submittedName>
        <fullName evidence="2">Uncharacterized protein</fullName>
    </submittedName>
</protein>